<organism evidence="1 2">
    <name type="scientific">Rickettsia amblyommatis str. Ac/Pa</name>
    <dbReference type="NCBI Taxonomy" id="1359164"/>
    <lineage>
        <taxon>Bacteria</taxon>
        <taxon>Pseudomonadati</taxon>
        <taxon>Pseudomonadota</taxon>
        <taxon>Alphaproteobacteria</taxon>
        <taxon>Rickettsiales</taxon>
        <taxon>Rickettsiaceae</taxon>
        <taxon>Rickettsieae</taxon>
        <taxon>Rickettsia</taxon>
        <taxon>spotted fever group</taxon>
    </lineage>
</organism>
<dbReference type="PATRIC" id="fig|1359164.3.peg.1013"/>
<accession>A0A0F3N1Q4</accession>
<dbReference type="Proteomes" id="UP000033556">
    <property type="component" value="Unassembled WGS sequence"/>
</dbReference>
<sequence>MPSKLDKWHDIIKRLKDSNSKVRIIAIIAKYHKLKDAYKSVI</sequence>
<dbReference type="EC" id="6.3.4.2" evidence="1"/>
<evidence type="ECO:0000313" key="2">
    <source>
        <dbReference type="Proteomes" id="UP000033556"/>
    </source>
</evidence>
<keyword evidence="2" id="KW-1185">Reference proteome</keyword>
<dbReference type="AlphaFoldDB" id="A0A0F3N1Q4"/>
<protein>
    <submittedName>
        <fullName evidence="1">CTP synthase domain protein</fullName>
        <ecNumber evidence="1">6.3.4.2</ecNumber>
    </submittedName>
</protein>
<proteinExistence type="predicted"/>
<dbReference type="EMBL" id="LANR01000001">
    <property type="protein sequence ID" value="KJV62005.1"/>
    <property type="molecule type" value="Genomic_DNA"/>
</dbReference>
<dbReference type="GO" id="GO:0003883">
    <property type="term" value="F:CTP synthase activity"/>
    <property type="evidence" value="ECO:0007669"/>
    <property type="project" value="UniProtKB-EC"/>
</dbReference>
<name>A0A0F3N1Q4_RICAM</name>
<comment type="caution">
    <text evidence="1">The sequence shown here is derived from an EMBL/GenBank/DDBJ whole genome shotgun (WGS) entry which is preliminary data.</text>
</comment>
<gene>
    <name evidence="1" type="primary">pyrG</name>
    <name evidence="1" type="ORF">APHACPA_1023</name>
</gene>
<reference evidence="1 2" key="1">
    <citation type="submission" date="2015-01" db="EMBL/GenBank/DDBJ databases">
        <title>Genome Sequencing of Rickettsiales.</title>
        <authorList>
            <person name="Daugherty S.C."/>
            <person name="Su Q."/>
            <person name="Abolude K."/>
            <person name="Beier-Sexton M."/>
            <person name="Carlyon J.A."/>
            <person name="Carter R."/>
            <person name="Day N.P."/>
            <person name="Dumler S.J."/>
            <person name="Dyachenko V."/>
            <person name="Godinez A."/>
            <person name="Kurtti T.J."/>
            <person name="Lichay M."/>
            <person name="Mullins K.E."/>
            <person name="Ott S."/>
            <person name="Pappas-Brown V."/>
            <person name="Paris D.H."/>
            <person name="Patel P."/>
            <person name="Richards A.L."/>
            <person name="Sadzewicz L."/>
            <person name="Sears K."/>
            <person name="Seidman D."/>
            <person name="Sengamalay N."/>
            <person name="Stenos J."/>
            <person name="Tallon L.J."/>
            <person name="Vincent G."/>
            <person name="Fraser C.M."/>
            <person name="Munderloh U."/>
            <person name="Dunning-Hotopp J.C."/>
        </authorList>
    </citation>
    <scope>NUCLEOTIDE SEQUENCE [LARGE SCALE GENOMIC DNA]</scope>
    <source>
        <strain evidence="1 2">Ac/Pa</strain>
    </source>
</reference>
<evidence type="ECO:0000313" key="1">
    <source>
        <dbReference type="EMBL" id="KJV62005.1"/>
    </source>
</evidence>
<keyword evidence="1" id="KW-0436">Ligase</keyword>